<dbReference type="PANTHER" id="PTHR22926:SF3">
    <property type="entry name" value="UNDECAPRENYL-PHOSPHATE ALPHA-N-ACETYLGLUCOSAMINYL 1-PHOSPHATE TRANSFERASE"/>
    <property type="match status" value="1"/>
</dbReference>
<dbReference type="InterPro" id="IPR000715">
    <property type="entry name" value="Glycosyl_transferase_4"/>
</dbReference>
<reference evidence="9" key="1">
    <citation type="submission" date="2017-09" db="EMBL/GenBank/DDBJ databases">
        <title>Depth-based differentiation of microbial function through sediment-hosted aquifers and enrichment of novel symbionts in the deep terrestrial subsurface.</title>
        <authorList>
            <person name="Probst A.J."/>
            <person name="Ladd B."/>
            <person name="Jarett J.K."/>
            <person name="Geller-Mcgrath D.E."/>
            <person name="Sieber C.M.K."/>
            <person name="Emerson J.B."/>
            <person name="Anantharaman K."/>
            <person name="Thomas B.C."/>
            <person name="Malmstrom R."/>
            <person name="Stieglmeier M."/>
            <person name="Klingl A."/>
            <person name="Woyke T."/>
            <person name="Ryan C.M."/>
            <person name="Banfield J.F."/>
        </authorList>
    </citation>
    <scope>NUCLEOTIDE SEQUENCE [LARGE SCALE GENOMIC DNA]</scope>
</reference>
<feature type="transmembrane region" description="Helical" evidence="7">
    <location>
        <begin position="304"/>
        <end position="322"/>
    </location>
</feature>
<feature type="transmembrane region" description="Helical" evidence="7">
    <location>
        <begin position="179"/>
        <end position="197"/>
    </location>
</feature>
<accession>A0A2M8DQP4</accession>
<evidence type="ECO:0000313" key="9">
    <source>
        <dbReference type="Proteomes" id="UP000230136"/>
    </source>
</evidence>
<feature type="transmembrane region" description="Helical" evidence="7">
    <location>
        <begin position="50"/>
        <end position="67"/>
    </location>
</feature>
<evidence type="ECO:0000256" key="3">
    <source>
        <dbReference type="ARBA" id="ARBA00022679"/>
    </source>
</evidence>
<dbReference type="GO" id="GO:0016780">
    <property type="term" value="F:phosphotransferase activity, for other substituted phosphate groups"/>
    <property type="evidence" value="ECO:0007669"/>
    <property type="project" value="InterPro"/>
</dbReference>
<feature type="transmembrane region" description="Helical" evidence="7">
    <location>
        <begin position="230"/>
        <end position="248"/>
    </location>
</feature>
<evidence type="ECO:0000256" key="2">
    <source>
        <dbReference type="ARBA" id="ARBA00022475"/>
    </source>
</evidence>
<evidence type="ECO:0000313" key="8">
    <source>
        <dbReference type="EMBL" id="PJC01404.1"/>
    </source>
</evidence>
<organism evidence="8 9">
    <name type="scientific">Candidatus Komeilibacteria bacterium CG_4_9_14_0_8_um_filter_36_9</name>
    <dbReference type="NCBI Taxonomy" id="1974473"/>
    <lineage>
        <taxon>Bacteria</taxon>
        <taxon>Candidatus Komeiliibacteriota</taxon>
    </lineage>
</organism>
<dbReference type="EMBL" id="PFSY01000165">
    <property type="protein sequence ID" value="PJC01404.1"/>
    <property type="molecule type" value="Genomic_DNA"/>
</dbReference>
<dbReference type="GO" id="GO:0071555">
    <property type="term" value="P:cell wall organization"/>
    <property type="evidence" value="ECO:0007669"/>
    <property type="project" value="TreeGrafter"/>
</dbReference>
<evidence type="ECO:0008006" key="10">
    <source>
        <dbReference type="Google" id="ProtNLM"/>
    </source>
</evidence>
<keyword evidence="3" id="KW-0808">Transferase</keyword>
<dbReference type="GO" id="GO:0009103">
    <property type="term" value="P:lipopolysaccharide biosynthetic process"/>
    <property type="evidence" value="ECO:0007669"/>
    <property type="project" value="TreeGrafter"/>
</dbReference>
<feature type="transmembrane region" description="Helical" evidence="7">
    <location>
        <begin position="20"/>
        <end position="38"/>
    </location>
</feature>
<evidence type="ECO:0000256" key="5">
    <source>
        <dbReference type="ARBA" id="ARBA00022989"/>
    </source>
</evidence>
<feature type="transmembrane region" description="Helical" evidence="7">
    <location>
        <begin position="204"/>
        <end position="224"/>
    </location>
</feature>
<keyword evidence="6 7" id="KW-0472">Membrane</keyword>
<proteinExistence type="predicted"/>
<evidence type="ECO:0000256" key="6">
    <source>
        <dbReference type="ARBA" id="ARBA00023136"/>
    </source>
</evidence>
<comment type="subcellular location">
    <subcellularLocation>
        <location evidence="1">Cell membrane</location>
        <topology evidence="1">Multi-pass membrane protein</topology>
    </subcellularLocation>
</comment>
<dbReference type="CDD" id="cd06853">
    <property type="entry name" value="GT_WecA_like"/>
    <property type="match status" value="1"/>
</dbReference>
<protein>
    <recommendedName>
        <fullName evidence="10">Undecaprenyl-phosphate alpha-N-acetylglucosaminyl 1-phosphate transferase</fullName>
    </recommendedName>
</protein>
<dbReference type="GO" id="GO:0044038">
    <property type="term" value="P:cell wall macromolecule biosynthetic process"/>
    <property type="evidence" value="ECO:0007669"/>
    <property type="project" value="TreeGrafter"/>
</dbReference>
<keyword evidence="4 7" id="KW-0812">Transmembrane</keyword>
<feature type="transmembrane region" description="Helical" evidence="7">
    <location>
        <begin position="121"/>
        <end position="144"/>
    </location>
</feature>
<dbReference type="Proteomes" id="UP000230136">
    <property type="component" value="Unassembled WGS sequence"/>
</dbReference>
<comment type="caution">
    <text evidence="8">The sequence shown here is derived from an EMBL/GenBank/DDBJ whole genome shotgun (WGS) entry which is preliminary data.</text>
</comment>
<feature type="transmembrane region" description="Helical" evidence="7">
    <location>
        <begin position="79"/>
        <end position="101"/>
    </location>
</feature>
<evidence type="ECO:0000256" key="7">
    <source>
        <dbReference type="SAM" id="Phobius"/>
    </source>
</evidence>
<keyword evidence="5 7" id="KW-1133">Transmembrane helix</keyword>
<dbReference type="GO" id="GO:0005886">
    <property type="term" value="C:plasma membrane"/>
    <property type="evidence" value="ECO:0007669"/>
    <property type="project" value="UniProtKB-SubCell"/>
</dbReference>
<gene>
    <name evidence="8" type="ORF">CO073_03615</name>
</gene>
<evidence type="ECO:0000256" key="1">
    <source>
        <dbReference type="ARBA" id="ARBA00004651"/>
    </source>
</evidence>
<feature type="transmembrane region" description="Helical" evidence="7">
    <location>
        <begin position="280"/>
        <end position="298"/>
    </location>
</feature>
<keyword evidence="2" id="KW-1003">Cell membrane</keyword>
<dbReference type="AlphaFoldDB" id="A0A2M8DQP4"/>
<feature type="transmembrane region" description="Helical" evidence="7">
    <location>
        <begin position="151"/>
        <end position="173"/>
    </location>
</feature>
<feature type="non-terminal residue" evidence="8">
    <location>
        <position position="1"/>
    </location>
</feature>
<dbReference type="PANTHER" id="PTHR22926">
    <property type="entry name" value="PHOSPHO-N-ACETYLMURAMOYL-PENTAPEPTIDE-TRANSFERASE"/>
    <property type="match status" value="1"/>
</dbReference>
<dbReference type="Pfam" id="PF00953">
    <property type="entry name" value="Glycos_transf_4"/>
    <property type="match status" value="1"/>
</dbReference>
<evidence type="ECO:0000256" key="4">
    <source>
        <dbReference type="ARBA" id="ARBA00022692"/>
    </source>
</evidence>
<sequence>FDILDKPEEDRKKHQYPTPLLGGVAVIFAVAVGLVFAWSSLIGGYLLPKHLVGFLAAAMVLLVGGVLDDRLNLSPKRQIIFPVCAALIVMASGIGIDYISNPLGGVFRFDSWQLEIFRFNGLPYFITVWADLFTLVWLVGMVYVTKLLDGLDGLATGIGVIGSFIIFGVSLFWDVAQSGTSVIALALAGALFGFLIWNWHPAKIFLGEAGSTFIGFSLGVLALISGGKIATALLIMGIPILDVVWVIMRRTIMERKSMAQADRKHLHHRLLDIGFSHPRAVIFLYFVTGIFGLSSIFQGTQGKIKTLLFMIFFMLILAYYLVWKYKKSTNERTNSEKL</sequence>
<name>A0A2M8DQP4_9BACT</name>